<feature type="domain" description="ASCH" evidence="1">
    <location>
        <begin position="5"/>
        <end position="86"/>
    </location>
</feature>
<dbReference type="Pfam" id="PF04266">
    <property type="entry name" value="ASCH"/>
    <property type="match status" value="1"/>
</dbReference>
<keyword evidence="2" id="KW-0614">Plasmid</keyword>
<dbReference type="eggNOG" id="ENOG50331AT">
    <property type="taxonomic scope" value="Bacteria"/>
</dbReference>
<evidence type="ECO:0000259" key="1">
    <source>
        <dbReference type="Pfam" id="PF04266"/>
    </source>
</evidence>
<dbReference type="Gene3D" id="2.30.130.30">
    <property type="entry name" value="Hypothetical protein"/>
    <property type="match status" value="1"/>
</dbReference>
<reference evidence="2" key="1">
    <citation type="submission" date="2007-09" db="EMBL/GenBank/DDBJ databases">
        <title>Complete sequence of plasmid of Serratia proteamaculans 568.</title>
        <authorList>
            <consortium name="US DOE Joint Genome Institute"/>
            <person name="Copeland A."/>
            <person name="Lucas S."/>
            <person name="Lapidus A."/>
            <person name="Barry K."/>
            <person name="Glavina del Rio T."/>
            <person name="Dalin E."/>
            <person name="Tice H."/>
            <person name="Pitluck S."/>
            <person name="Chain P."/>
            <person name="Malfatti S."/>
            <person name="Shin M."/>
            <person name="Vergez L."/>
            <person name="Schmutz J."/>
            <person name="Larimer F."/>
            <person name="Land M."/>
            <person name="Hauser L."/>
            <person name="Kyrpides N."/>
            <person name="Kim E."/>
            <person name="Taghavi S."/>
            <person name="Newman L."/>
            <person name="Vangronsveld J."/>
            <person name="van der Lelie D."/>
            <person name="Richardson P."/>
        </authorList>
    </citation>
    <scope>NUCLEOTIDE SEQUENCE [LARGE SCALE GENOMIC DNA]</scope>
    <source>
        <strain evidence="2">568</strain>
        <plasmid evidence="2">pSPRO01</plasmid>
    </source>
</reference>
<gene>
    <name evidence="2" type="ordered locus">Spro_4940</name>
</gene>
<geneLocation type="plasmid" evidence="2">
    <name>pSPRO01</name>
</geneLocation>
<dbReference type="AlphaFoldDB" id="A8GLP2"/>
<dbReference type="CDD" id="cd06554">
    <property type="entry name" value="ASCH_ASC-1_like"/>
    <property type="match status" value="1"/>
</dbReference>
<dbReference type="InterPro" id="IPR007374">
    <property type="entry name" value="ASCH_domain"/>
</dbReference>
<sequence length="173" mass="19153">MTKALSVRQPWAWLIVNGHKPVENRTWRTNYRGPLLIHASKGVLSRDYAAAFNLIRHHCLGIRLPEIDGFECGGIVGAVELTDCVTRHDSLFFGGPHGFVLANATPTDFHPMKGRLSFFEAGLRQHPTVGSVLVDDGDLLYDYQEPVQITCERCGRKTSHPEGWHYCGAAGGV</sequence>
<accession>A8GLP2</accession>
<dbReference type="HOGENOM" id="CLU_051256_2_0_6"/>
<dbReference type="OrthoDB" id="359066at2"/>
<protein>
    <recommendedName>
        <fullName evidence="1">ASCH domain-containing protein</fullName>
    </recommendedName>
</protein>
<organism evidence="2">
    <name type="scientific">Serratia proteamaculans (strain 568)</name>
    <dbReference type="NCBI Taxonomy" id="399741"/>
    <lineage>
        <taxon>Bacteria</taxon>
        <taxon>Pseudomonadati</taxon>
        <taxon>Pseudomonadota</taxon>
        <taxon>Gammaproteobacteria</taxon>
        <taxon>Enterobacterales</taxon>
        <taxon>Yersiniaceae</taxon>
        <taxon>Serratia</taxon>
    </lineage>
</organism>
<dbReference type="KEGG" id="spe:Spro_4940"/>
<dbReference type="EMBL" id="CP000827">
    <property type="protein sequence ID" value="ABV44032.1"/>
    <property type="molecule type" value="Genomic_DNA"/>
</dbReference>
<dbReference type="SUPFAM" id="SSF88697">
    <property type="entry name" value="PUA domain-like"/>
    <property type="match status" value="1"/>
</dbReference>
<dbReference type="InterPro" id="IPR015947">
    <property type="entry name" value="PUA-like_sf"/>
</dbReference>
<proteinExistence type="predicted"/>
<name>A8GLP2_SERP5</name>
<evidence type="ECO:0000313" key="2">
    <source>
        <dbReference type="EMBL" id="ABV44032.1"/>
    </source>
</evidence>